<evidence type="ECO:0000313" key="1">
    <source>
        <dbReference type="EMBL" id="JAH11704.1"/>
    </source>
</evidence>
<name>A0A0E9Q4L9_ANGAN</name>
<sequence>MSSLTWRSIFFIITAHHLINLMTFTRLCLGNHLLSQEQLEVKILDSLLSCSPISMTVCTVLNPAVSDRQINKMEHCADCPFPCLA</sequence>
<accession>A0A0E9Q4L9</accession>
<proteinExistence type="predicted"/>
<dbReference type="AlphaFoldDB" id="A0A0E9Q4L9"/>
<protein>
    <submittedName>
        <fullName evidence="1">Uncharacterized protein</fullName>
    </submittedName>
</protein>
<reference evidence="1" key="1">
    <citation type="submission" date="2014-11" db="EMBL/GenBank/DDBJ databases">
        <authorList>
            <person name="Amaro Gonzalez C."/>
        </authorList>
    </citation>
    <scope>NUCLEOTIDE SEQUENCE</scope>
</reference>
<organism evidence="1">
    <name type="scientific">Anguilla anguilla</name>
    <name type="common">European freshwater eel</name>
    <name type="synonym">Muraena anguilla</name>
    <dbReference type="NCBI Taxonomy" id="7936"/>
    <lineage>
        <taxon>Eukaryota</taxon>
        <taxon>Metazoa</taxon>
        <taxon>Chordata</taxon>
        <taxon>Craniata</taxon>
        <taxon>Vertebrata</taxon>
        <taxon>Euteleostomi</taxon>
        <taxon>Actinopterygii</taxon>
        <taxon>Neopterygii</taxon>
        <taxon>Teleostei</taxon>
        <taxon>Anguilliformes</taxon>
        <taxon>Anguillidae</taxon>
        <taxon>Anguilla</taxon>
    </lineage>
</organism>
<dbReference type="EMBL" id="GBXM01096873">
    <property type="protein sequence ID" value="JAH11704.1"/>
    <property type="molecule type" value="Transcribed_RNA"/>
</dbReference>
<reference evidence="1" key="2">
    <citation type="journal article" date="2015" name="Fish Shellfish Immunol.">
        <title>Early steps in the European eel (Anguilla anguilla)-Vibrio vulnificus interaction in the gills: Role of the RtxA13 toxin.</title>
        <authorList>
            <person name="Callol A."/>
            <person name="Pajuelo D."/>
            <person name="Ebbesson L."/>
            <person name="Teles M."/>
            <person name="MacKenzie S."/>
            <person name="Amaro C."/>
        </authorList>
    </citation>
    <scope>NUCLEOTIDE SEQUENCE</scope>
</reference>